<proteinExistence type="predicted"/>
<dbReference type="EMBL" id="CAAKNF010000193">
    <property type="protein sequence ID" value="VIO93735.1"/>
    <property type="molecule type" value="Genomic_DNA"/>
</dbReference>
<organism evidence="1">
    <name type="scientific">Brugia malayi</name>
    <name type="common">Filarial nematode worm</name>
    <dbReference type="NCBI Taxonomy" id="6279"/>
    <lineage>
        <taxon>Eukaryota</taxon>
        <taxon>Metazoa</taxon>
        <taxon>Ecdysozoa</taxon>
        <taxon>Nematoda</taxon>
        <taxon>Chromadorea</taxon>
        <taxon>Rhabditida</taxon>
        <taxon>Spirurina</taxon>
        <taxon>Spiruromorpha</taxon>
        <taxon>Filarioidea</taxon>
        <taxon>Onchocercidae</taxon>
        <taxon>Brugia</taxon>
    </lineage>
</organism>
<dbReference type="KEGG" id="bmy:BM_BM17501"/>
<evidence type="ECO:0000313" key="2">
    <source>
        <dbReference type="Proteomes" id="UP000006672"/>
    </source>
</evidence>
<dbReference type="WBParaSite" id="Bm17501.1">
    <property type="protein sequence ID" value="Bm17501.1"/>
    <property type="gene ID" value="WBGene00268644"/>
</dbReference>
<dbReference type="AlphaFoldDB" id="A0A4E9FA47"/>
<gene>
    <name evidence="1 3" type="primary">Bm17501</name>
    <name evidence="1" type="ORF">BM_BM17501</name>
</gene>
<dbReference type="Proteomes" id="UP000006672">
    <property type="component" value="Unassembled WGS sequence"/>
</dbReference>
<reference evidence="3" key="3">
    <citation type="submission" date="2019-12" db="UniProtKB">
        <authorList>
            <consortium name="WormBaseParasite"/>
        </authorList>
    </citation>
    <scope>IDENTIFICATION</scope>
</reference>
<evidence type="ECO:0000313" key="3">
    <source>
        <dbReference type="WBParaSite" id="Bm17501.1"/>
    </source>
</evidence>
<accession>A0A4E9FA47</accession>
<dbReference type="GeneID" id="66058820"/>
<sequence length="64" mass="7547">MRWIFWMESTLHAITLCRITQWKKKKKTCKIPVNNSQEANEGSFQKLEVNFPSFVLGESKLCQN</sequence>
<name>A0A4E9FA47_BRUMA</name>
<reference evidence="2" key="1">
    <citation type="journal article" date="2007" name="Science">
        <title>Draft genome of the filarial nematode parasite Brugia malayi.</title>
        <authorList>
            <person name="Ghedin E."/>
            <person name="Wang S."/>
            <person name="Spiro D."/>
            <person name="Caler E."/>
            <person name="Zhao Q."/>
            <person name="Crabtree J."/>
            <person name="Allen J.E."/>
            <person name="Delcher A.L."/>
            <person name="Guiliano D.B."/>
            <person name="Miranda-Saavedra D."/>
            <person name="Angiuoli S.V."/>
            <person name="Creasy T."/>
            <person name="Amedeo P."/>
            <person name="Haas B."/>
            <person name="El-Sayed N.M."/>
            <person name="Wortman J.R."/>
            <person name="Feldblyum T."/>
            <person name="Tallon L."/>
            <person name="Schatz M."/>
            <person name="Shumway M."/>
            <person name="Koo H."/>
            <person name="Salzberg S.L."/>
            <person name="Schobel S."/>
            <person name="Pertea M."/>
            <person name="Pop M."/>
            <person name="White O."/>
            <person name="Barton G.J."/>
            <person name="Carlow C.K."/>
            <person name="Crawford M.J."/>
            <person name="Daub J."/>
            <person name="Dimmic M.W."/>
            <person name="Estes C.F."/>
            <person name="Foster J.M."/>
            <person name="Ganatra M."/>
            <person name="Gregory W.F."/>
            <person name="Johnson N.M."/>
            <person name="Jin J."/>
            <person name="Komuniecki R."/>
            <person name="Korf I."/>
            <person name="Kumar S."/>
            <person name="Laney S."/>
            <person name="Li B.W."/>
            <person name="Li W."/>
            <person name="Lindblom T.H."/>
            <person name="Lustigman S."/>
            <person name="Ma D."/>
            <person name="Maina C.V."/>
            <person name="Martin D.M."/>
            <person name="McCarter J.P."/>
            <person name="McReynolds L."/>
            <person name="Mitreva M."/>
            <person name="Nutman T.B."/>
            <person name="Parkinson J."/>
            <person name="Peregrin-Alvarez J.M."/>
            <person name="Poole C."/>
            <person name="Ren Q."/>
            <person name="Saunders L."/>
            <person name="Sluder A.E."/>
            <person name="Smith K."/>
            <person name="Stanke M."/>
            <person name="Unnasch T.R."/>
            <person name="Ware J."/>
            <person name="Wei A.D."/>
            <person name="Weil G."/>
            <person name="Williams D.J."/>
            <person name="Zhang Y."/>
            <person name="Williams S.A."/>
            <person name="Fraser-Liggett C."/>
            <person name="Slatko B."/>
            <person name="Blaxter M.L."/>
            <person name="Scott A.L."/>
        </authorList>
    </citation>
    <scope>NUCLEOTIDE SEQUENCE</scope>
    <source>
        <strain evidence="2">FR3</strain>
    </source>
</reference>
<protein>
    <submittedName>
        <fullName evidence="1 3">Uncharacterized protein</fullName>
    </submittedName>
</protein>
<keyword evidence="2" id="KW-1185">Reference proteome</keyword>
<evidence type="ECO:0000313" key="1">
    <source>
        <dbReference type="EMBL" id="VIO93735.1"/>
    </source>
</evidence>
<accession>A0A5S6PDL2</accession>
<dbReference type="CTD" id="66058820"/>
<reference evidence="1" key="2">
    <citation type="submission" date="2019-04" db="EMBL/GenBank/DDBJ databases">
        <authorList>
            <person name="Howe K."/>
            <person name="Paulini M."/>
            <person name="Williams G."/>
        </authorList>
    </citation>
    <scope>NUCLEOTIDE SEQUENCE [LARGE SCALE GENOMIC DNA]</scope>
    <source>
        <strain evidence="1">FR3</strain>
    </source>
</reference>
<dbReference type="RefSeq" id="XP_042934490.1">
    <property type="nucleotide sequence ID" value="XM_043078556.1"/>
</dbReference>